<protein>
    <submittedName>
        <fullName evidence="2">Uncharacterized protein</fullName>
    </submittedName>
</protein>
<name>A9HHG9_GLUDA</name>
<evidence type="ECO:0000313" key="2">
    <source>
        <dbReference type="EMBL" id="CAP55634.1"/>
    </source>
</evidence>
<gene>
    <name evidence="2" type="ordered locus">GDI1691</name>
</gene>
<dbReference type="KEGG" id="gdi:GDI1691"/>
<evidence type="ECO:0000256" key="1">
    <source>
        <dbReference type="SAM" id="MobiDB-lite"/>
    </source>
</evidence>
<evidence type="ECO:0000313" key="3">
    <source>
        <dbReference type="Proteomes" id="UP000001176"/>
    </source>
</evidence>
<reference evidence="2 3" key="1">
    <citation type="journal article" date="2009" name="BMC Genomics">
        <title>Complete genome sequence of the sugarcane nitrogen-fixing endophyte Gluconacetobacter diazotrophicus Pal5.</title>
        <authorList>
            <person name="Bertalan M."/>
            <person name="Albano R."/>
            <person name="Padua V."/>
            <person name="Rouws L."/>
            <person name="Rojas C."/>
            <person name="Hemerly A."/>
            <person name="Teixeira K."/>
            <person name="Schwab S."/>
            <person name="Araujo J."/>
            <person name="Oliveira A."/>
            <person name="Franca L."/>
            <person name="Magalhaes V."/>
            <person name="Alqueres S."/>
            <person name="Cardoso A."/>
            <person name="Almeida W."/>
            <person name="Loureiro M.M."/>
            <person name="Nogueira E."/>
            <person name="Cidade D."/>
            <person name="Oliveira D."/>
            <person name="Simao T."/>
            <person name="Macedo J."/>
            <person name="Valadao A."/>
            <person name="Dreschsel M."/>
            <person name="Freitas F."/>
            <person name="Vidal M."/>
            <person name="Guedes H."/>
            <person name="Rodrigues E."/>
            <person name="Meneses C."/>
            <person name="Brioso P."/>
            <person name="Pozzer L."/>
            <person name="Figueiredo D."/>
            <person name="Montano H."/>
            <person name="Junior J."/>
            <person name="Filho G."/>
            <person name="Flores V."/>
            <person name="Ferreira B."/>
            <person name="Branco A."/>
            <person name="Gonzalez P."/>
            <person name="Guillobel H."/>
            <person name="Lemos M."/>
            <person name="Seibel L."/>
            <person name="Macedo J."/>
            <person name="Alves-Ferreira M."/>
            <person name="Sachetto-Martins G."/>
            <person name="Coelho A."/>
            <person name="Santos E."/>
            <person name="Amaral G."/>
            <person name="Neves A."/>
            <person name="Pacheco A.B."/>
            <person name="Carvalho D."/>
            <person name="Lery L."/>
            <person name="Bisch P."/>
            <person name="Rossle S.C."/>
            <person name="Urmenyi T."/>
            <person name="Kruger W.V."/>
            <person name="Martins O."/>
            <person name="Baldani J.I."/>
            <person name="Ferreira P.C."/>
        </authorList>
    </citation>
    <scope>NUCLEOTIDE SEQUENCE [LARGE SCALE GENOMIC DNA]</scope>
    <source>
        <strain evidence="3">ATCC 49037 / DSM 5601 / CCUG 37298 / CIP 103539 / LMG 7603 / PAl5</strain>
    </source>
</reference>
<dbReference type="EMBL" id="AM889285">
    <property type="protein sequence ID" value="CAP55634.1"/>
    <property type="molecule type" value="Genomic_DNA"/>
</dbReference>
<dbReference type="AlphaFoldDB" id="A9HHG9"/>
<accession>A9HHG9</accession>
<keyword evidence="3" id="KW-1185">Reference proteome</keyword>
<feature type="compositionally biased region" description="Basic and acidic residues" evidence="1">
    <location>
        <begin position="1"/>
        <end position="12"/>
    </location>
</feature>
<organism evidence="2 3">
    <name type="scientific">Gluconacetobacter diazotrophicus (strain ATCC 49037 / DSM 5601 / CCUG 37298 / CIP 103539 / LMG 7603 / PAl5)</name>
    <dbReference type="NCBI Taxonomy" id="272568"/>
    <lineage>
        <taxon>Bacteria</taxon>
        <taxon>Pseudomonadati</taxon>
        <taxon>Pseudomonadota</taxon>
        <taxon>Alphaproteobacteria</taxon>
        <taxon>Acetobacterales</taxon>
        <taxon>Acetobacteraceae</taxon>
        <taxon>Gluconacetobacter</taxon>
    </lineage>
</organism>
<proteinExistence type="predicted"/>
<feature type="region of interest" description="Disordered" evidence="1">
    <location>
        <begin position="1"/>
        <end position="21"/>
    </location>
</feature>
<dbReference type="Proteomes" id="UP000001176">
    <property type="component" value="Chromosome"/>
</dbReference>
<sequence length="139" mass="15153">MSVRAQKREITMETHSAPTQKVPGRDVTVQEAMTRVTWLLDEACADLLGAQQAVDDCVTKVVIGEEEMRSLQKLDSATQIIEAVATILRNLTCLSTTWKTATVSTAGLYDGVKLSAVQQVLRGESAPDMTHPSGEIDFF</sequence>